<evidence type="ECO:0000313" key="2">
    <source>
        <dbReference type="Proteomes" id="UP000821845"/>
    </source>
</evidence>
<reference evidence="1" key="1">
    <citation type="submission" date="2020-05" db="EMBL/GenBank/DDBJ databases">
        <title>Large-scale comparative analyses of tick genomes elucidate their genetic diversity and vector capacities.</title>
        <authorList>
            <person name="Jia N."/>
            <person name="Wang J."/>
            <person name="Shi W."/>
            <person name="Du L."/>
            <person name="Sun Y."/>
            <person name="Zhan W."/>
            <person name="Jiang J."/>
            <person name="Wang Q."/>
            <person name="Zhang B."/>
            <person name="Ji P."/>
            <person name="Sakyi L.B."/>
            <person name="Cui X."/>
            <person name="Yuan T."/>
            <person name="Jiang B."/>
            <person name="Yang W."/>
            <person name="Lam T.T.-Y."/>
            <person name="Chang Q."/>
            <person name="Ding S."/>
            <person name="Wang X."/>
            <person name="Zhu J."/>
            <person name="Ruan X."/>
            <person name="Zhao L."/>
            <person name="Wei J."/>
            <person name="Que T."/>
            <person name="Du C."/>
            <person name="Cheng J."/>
            <person name="Dai P."/>
            <person name="Han X."/>
            <person name="Huang E."/>
            <person name="Gao Y."/>
            <person name="Liu J."/>
            <person name="Shao H."/>
            <person name="Ye R."/>
            <person name="Li L."/>
            <person name="Wei W."/>
            <person name="Wang X."/>
            <person name="Wang C."/>
            <person name="Yang T."/>
            <person name="Huo Q."/>
            <person name="Li W."/>
            <person name="Guo W."/>
            <person name="Chen H."/>
            <person name="Zhou L."/>
            <person name="Ni X."/>
            <person name="Tian J."/>
            <person name="Zhou Y."/>
            <person name="Sheng Y."/>
            <person name="Liu T."/>
            <person name="Pan Y."/>
            <person name="Xia L."/>
            <person name="Li J."/>
            <person name="Zhao F."/>
            <person name="Cao W."/>
        </authorList>
    </citation>
    <scope>NUCLEOTIDE SEQUENCE</scope>
    <source>
        <strain evidence="1">Hyas-2018</strain>
    </source>
</reference>
<comment type="caution">
    <text evidence="1">The sequence shown here is derived from an EMBL/GenBank/DDBJ whole genome shotgun (WGS) entry which is preliminary data.</text>
</comment>
<organism evidence="1 2">
    <name type="scientific">Hyalomma asiaticum</name>
    <name type="common">Tick</name>
    <dbReference type="NCBI Taxonomy" id="266040"/>
    <lineage>
        <taxon>Eukaryota</taxon>
        <taxon>Metazoa</taxon>
        <taxon>Ecdysozoa</taxon>
        <taxon>Arthropoda</taxon>
        <taxon>Chelicerata</taxon>
        <taxon>Arachnida</taxon>
        <taxon>Acari</taxon>
        <taxon>Parasitiformes</taxon>
        <taxon>Ixodida</taxon>
        <taxon>Ixodoidea</taxon>
        <taxon>Ixodidae</taxon>
        <taxon>Hyalomminae</taxon>
        <taxon>Hyalomma</taxon>
    </lineage>
</organism>
<sequence length="200" mass="22379">MQTQHLSLDAYGISGTGGKCPASEHKRDGVLCNHRSQVCQAGECTGSLCRLYDLEECYLTGPQRTPDEMCLIACRENVSGSVCMEACRFERMKDFCNKKMEPGAPCDDLRGYCDVFQRCRLVDAEGPLTRLHWLVFGGRGLQNLLVRYWYLTLLAVIASAGATVLFIKLCAVHTPSSNPHLRQPRKITETVMKPMSLLRM</sequence>
<gene>
    <name evidence="1" type="ORF">HPB50_025210</name>
</gene>
<keyword evidence="2" id="KW-1185">Reference proteome</keyword>
<proteinExistence type="predicted"/>
<dbReference type="Proteomes" id="UP000821845">
    <property type="component" value="Chromosome 6"/>
</dbReference>
<name>A0ACB7S3A5_HYAAI</name>
<protein>
    <submittedName>
        <fullName evidence="1">Uncharacterized protein</fullName>
    </submittedName>
</protein>
<evidence type="ECO:0000313" key="1">
    <source>
        <dbReference type="EMBL" id="KAH6929243.1"/>
    </source>
</evidence>
<dbReference type="EMBL" id="CM023486">
    <property type="protein sequence ID" value="KAH6929243.1"/>
    <property type="molecule type" value="Genomic_DNA"/>
</dbReference>
<accession>A0ACB7S3A5</accession>